<gene>
    <name evidence="4" type="ORF">JK636_20200</name>
</gene>
<evidence type="ECO:0000259" key="3">
    <source>
        <dbReference type="Pfam" id="PF05193"/>
    </source>
</evidence>
<accession>A0ABS1TG27</accession>
<feature type="domain" description="Peptidase M16 C-terminal" evidence="3">
    <location>
        <begin position="163"/>
        <end position="326"/>
    </location>
</feature>
<dbReference type="InterPro" id="IPR050361">
    <property type="entry name" value="MPP/UQCRC_Complex"/>
</dbReference>
<dbReference type="PANTHER" id="PTHR11851">
    <property type="entry name" value="METALLOPROTEASE"/>
    <property type="match status" value="1"/>
</dbReference>
<dbReference type="PANTHER" id="PTHR11851:SF49">
    <property type="entry name" value="MITOCHONDRIAL-PROCESSING PEPTIDASE SUBUNIT ALPHA"/>
    <property type="match status" value="1"/>
</dbReference>
<dbReference type="Proteomes" id="UP000632377">
    <property type="component" value="Unassembled WGS sequence"/>
</dbReference>
<dbReference type="EMBL" id="JAESWC010000018">
    <property type="protein sequence ID" value="MBL4938037.1"/>
    <property type="molecule type" value="Genomic_DNA"/>
</dbReference>
<feature type="domain" description="Peptidase M16 N-terminal" evidence="2">
    <location>
        <begin position="20"/>
        <end position="157"/>
    </location>
</feature>
<evidence type="ECO:0000259" key="2">
    <source>
        <dbReference type="Pfam" id="PF00675"/>
    </source>
</evidence>
<sequence>MKKHTLDNGLRLVYEYRESNVTSFCIGFDAGAVMEEGYKLGTAHAVEHMLFKGTKTRNEYEINKLCDEIFGFNNAMTNYPYCIYYGTTLNEDFHKGFELYSDIILNPSFPEDGFKEEINIILEELIEWRDDLEQYCEDMLFYNAFKQRRIKNLIIGTEESIKSITRQDIKNFYNEFYSPDNCVISVVSSLSFNEVMNEVSNIYEKWNKKSQRKKLKLYEKNNSGVFCDKREGINGSKIQIIFPVHELMESELNALYLFNLSFGEGTSSLLYDYVRTKNGLVYDIKSTIKYEKGIKLFSIYLGTSVQNTENALKLVREIIENVKNDKNYFSSEMIKRNSKRIKIKRELEIERSIVLSKNMTTNEIMFNNCNLFISNALINVSEEEIYDVINKVLANPTIQIVRL</sequence>
<name>A0ABS1TG27_9CLOT</name>
<comment type="caution">
    <text evidence="4">The sequence shown here is derived from an EMBL/GenBank/DDBJ whole genome shotgun (WGS) entry which is preliminary data.</text>
</comment>
<keyword evidence="5" id="KW-1185">Reference proteome</keyword>
<dbReference type="SUPFAM" id="SSF63411">
    <property type="entry name" value="LuxS/MPP-like metallohydrolase"/>
    <property type="match status" value="2"/>
</dbReference>
<dbReference type="InterPro" id="IPR011765">
    <property type="entry name" value="Pept_M16_N"/>
</dbReference>
<dbReference type="RefSeq" id="WP_202750773.1">
    <property type="nucleotide sequence ID" value="NZ_JAESWC010000018.1"/>
</dbReference>
<dbReference type="InterPro" id="IPR007863">
    <property type="entry name" value="Peptidase_M16_C"/>
</dbReference>
<reference evidence="4 5" key="1">
    <citation type="submission" date="2021-01" db="EMBL/GenBank/DDBJ databases">
        <title>Genome public.</title>
        <authorList>
            <person name="Liu C."/>
            <person name="Sun Q."/>
        </authorList>
    </citation>
    <scope>NUCLEOTIDE SEQUENCE [LARGE SCALE GENOMIC DNA]</scope>
    <source>
        <strain evidence="4 5">YIM B02515</strain>
    </source>
</reference>
<dbReference type="Gene3D" id="3.30.830.10">
    <property type="entry name" value="Metalloenzyme, LuxS/M16 peptidase-like"/>
    <property type="match status" value="2"/>
</dbReference>
<protein>
    <submittedName>
        <fullName evidence="4">Insulinase family protein</fullName>
    </submittedName>
</protein>
<organism evidence="4 5">
    <name type="scientific">Clostridium rhizosphaerae</name>
    <dbReference type="NCBI Taxonomy" id="2803861"/>
    <lineage>
        <taxon>Bacteria</taxon>
        <taxon>Bacillati</taxon>
        <taxon>Bacillota</taxon>
        <taxon>Clostridia</taxon>
        <taxon>Eubacteriales</taxon>
        <taxon>Clostridiaceae</taxon>
        <taxon>Clostridium</taxon>
    </lineage>
</organism>
<evidence type="ECO:0000256" key="1">
    <source>
        <dbReference type="ARBA" id="ARBA00007261"/>
    </source>
</evidence>
<evidence type="ECO:0000313" key="4">
    <source>
        <dbReference type="EMBL" id="MBL4938037.1"/>
    </source>
</evidence>
<comment type="similarity">
    <text evidence="1">Belongs to the peptidase M16 family.</text>
</comment>
<dbReference type="Pfam" id="PF05193">
    <property type="entry name" value="Peptidase_M16_C"/>
    <property type="match status" value="1"/>
</dbReference>
<dbReference type="InterPro" id="IPR011249">
    <property type="entry name" value="Metalloenz_LuxS/M16"/>
</dbReference>
<evidence type="ECO:0000313" key="5">
    <source>
        <dbReference type="Proteomes" id="UP000632377"/>
    </source>
</evidence>
<dbReference type="Pfam" id="PF00675">
    <property type="entry name" value="Peptidase_M16"/>
    <property type="match status" value="1"/>
</dbReference>
<proteinExistence type="inferred from homology"/>